<keyword evidence="2" id="KW-1185">Reference proteome</keyword>
<dbReference type="EMBL" id="KZ824810">
    <property type="protein sequence ID" value="RAH79806.1"/>
    <property type="molecule type" value="Genomic_DNA"/>
</dbReference>
<name>A0A8T8WVF1_ASPJA</name>
<gene>
    <name evidence="1" type="ORF">BO86DRAFT_144703</name>
</gene>
<accession>A0A8T8WVF1</accession>
<evidence type="ECO:0000313" key="2">
    <source>
        <dbReference type="Proteomes" id="UP000249497"/>
    </source>
</evidence>
<dbReference type="Proteomes" id="UP000249497">
    <property type="component" value="Unassembled WGS sequence"/>
</dbReference>
<organism evidence="1 2">
    <name type="scientific">Aspergillus japonicus CBS 114.51</name>
    <dbReference type="NCBI Taxonomy" id="1448312"/>
    <lineage>
        <taxon>Eukaryota</taxon>
        <taxon>Fungi</taxon>
        <taxon>Dikarya</taxon>
        <taxon>Ascomycota</taxon>
        <taxon>Pezizomycotina</taxon>
        <taxon>Eurotiomycetes</taxon>
        <taxon>Eurotiomycetidae</taxon>
        <taxon>Eurotiales</taxon>
        <taxon>Aspergillaceae</taxon>
        <taxon>Aspergillus</taxon>
        <taxon>Aspergillus subgen. Circumdati</taxon>
    </lineage>
</organism>
<dbReference type="GeneID" id="37169923"/>
<sequence length="99" mass="11167">MDRRRSSPSLSLASTFDPWFRALLAVGVGRRRTGCWGIPSNLEKARQTENGPETFRSVFVPFTFTGSCCSKSPAIFRLGKTQRELEGFSVVECLFRFLL</sequence>
<dbReference type="RefSeq" id="XP_025525700.1">
    <property type="nucleotide sequence ID" value="XM_025666231.1"/>
</dbReference>
<reference evidence="1 2" key="1">
    <citation type="submission" date="2018-02" db="EMBL/GenBank/DDBJ databases">
        <title>The genomes of Aspergillus section Nigri reveals drivers in fungal speciation.</title>
        <authorList>
            <consortium name="DOE Joint Genome Institute"/>
            <person name="Vesth T.C."/>
            <person name="Nybo J."/>
            <person name="Theobald S."/>
            <person name="Brandl J."/>
            <person name="Frisvad J.C."/>
            <person name="Nielsen K.F."/>
            <person name="Lyhne E.K."/>
            <person name="Kogle M.E."/>
            <person name="Kuo A."/>
            <person name="Riley R."/>
            <person name="Clum A."/>
            <person name="Nolan M."/>
            <person name="Lipzen A."/>
            <person name="Salamov A."/>
            <person name="Henrissat B."/>
            <person name="Wiebenga A."/>
            <person name="De vries R.P."/>
            <person name="Grigoriev I.V."/>
            <person name="Mortensen U.H."/>
            <person name="Andersen M.R."/>
            <person name="Baker S.E."/>
        </authorList>
    </citation>
    <scope>NUCLEOTIDE SEQUENCE [LARGE SCALE GENOMIC DNA]</scope>
    <source>
        <strain evidence="1 2">CBS 114.51</strain>
    </source>
</reference>
<proteinExistence type="predicted"/>
<protein>
    <submittedName>
        <fullName evidence="1">Uncharacterized protein</fullName>
    </submittedName>
</protein>
<evidence type="ECO:0000313" key="1">
    <source>
        <dbReference type="EMBL" id="RAH79806.1"/>
    </source>
</evidence>
<dbReference type="AlphaFoldDB" id="A0A8T8WVF1"/>